<keyword evidence="1" id="KW-1133">Transmembrane helix</keyword>
<feature type="transmembrane region" description="Helical" evidence="1">
    <location>
        <begin position="55"/>
        <end position="82"/>
    </location>
</feature>
<feature type="transmembrane region" description="Helical" evidence="1">
    <location>
        <begin position="21"/>
        <end position="43"/>
    </location>
</feature>
<accession>A0A0K9YXH8</accession>
<reference evidence="2 5" key="3">
    <citation type="submission" date="2019-06" db="EMBL/GenBank/DDBJ databases">
        <title>Whole genome shotgun sequence of Brevibacillus reuszeri NBRC 15719.</title>
        <authorList>
            <person name="Hosoyama A."/>
            <person name="Uohara A."/>
            <person name="Ohji S."/>
            <person name="Ichikawa N."/>
        </authorList>
    </citation>
    <scope>NUCLEOTIDE SEQUENCE [LARGE SCALE GENOMIC DNA]</scope>
    <source>
        <strain evidence="2 5">NBRC 15719</strain>
    </source>
</reference>
<comment type="caution">
    <text evidence="3">The sequence shown here is derived from an EMBL/GenBank/DDBJ whole genome shotgun (WGS) entry which is preliminary data.</text>
</comment>
<gene>
    <name evidence="3" type="ORF">ADS79_14125</name>
    <name evidence="2" type="ORF">BRE01_62730</name>
</gene>
<sequence length="127" mass="14037">MIKFIKDIYSKFKEDDSVQKLNIISNIATLLGVSIVAIASNIALKELLEIPYSKIYEIAFFTAVGSILLACITIILWFSLFYLKRFMAKNVGGILGGTLHFCICLAAISFSIVLITMFADFVASVAR</sequence>
<dbReference type="Proteomes" id="UP000319578">
    <property type="component" value="Unassembled WGS sequence"/>
</dbReference>
<evidence type="ECO:0000313" key="4">
    <source>
        <dbReference type="Proteomes" id="UP000036834"/>
    </source>
</evidence>
<keyword evidence="1" id="KW-0472">Membrane</keyword>
<evidence type="ECO:0000313" key="5">
    <source>
        <dbReference type="Proteomes" id="UP000319578"/>
    </source>
</evidence>
<feature type="transmembrane region" description="Helical" evidence="1">
    <location>
        <begin position="94"/>
        <end position="119"/>
    </location>
</feature>
<dbReference type="RefSeq" id="WP_049739006.1">
    <property type="nucleotide sequence ID" value="NZ_BJON01000031.1"/>
</dbReference>
<keyword evidence="1" id="KW-0812">Transmembrane</keyword>
<protein>
    <submittedName>
        <fullName evidence="3">Uncharacterized protein</fullName>
    </submittedName>
</protein>
<dbReference type="EMBL" id="LGIQ01000007">
    <property type="protein sequence ID" value="KNB72955.1"/>
    <property type="molecule type" value="Genomic_DNA"/>
</dbReference>
<evidence type="ECO:0000313" key="3">
    <source>
        <dbReference type="EMBL" id="KNB72955.1"/>
    </source>
</evidence>
<proteinExistence type="predicted"/>
<keyword evidence="5" id="KW-1185">Reference proteome</keyword>
<dbReference type="AlphaFoldDB" id="A0A0K9YXH8"/>
<dbReference type="PATRIC" id="fig|54915.3.peg.1850"/>
<evidence type="ECO:0000313" key="2">
    <source>
        <dbReference type="EMBL" id="GED72571.1"/>
    </source>
</evidence>
<name>A0A0K9YXH8_9BACL</name>
<organism evidence="3 4">
    <name type="scientific">Brevibacillus reuszeri</name>
    <dbReference type="NCBI Taxonomy" id="54915"/>
    <lineage>
        <taxon>Bacteria</taxon>
        <taxon>Bacillati</taxon>
        <taxon>Bacillota</taxon>
        <taxon>Bacilli</taxon>
        <taxon>Bacillales</taxon>
        <taxon>Paenibacillaceae</taxon>
        <taxon>Brevibacillus</taxon>
    </lineage>
</organism>
<dbReference type="Proteomes" id="UP000036834">
    <property type="component" value="Unassembled WGS sequence"/>
</dbReference>
<evidence type="ECO:0000256" key="1">
    <source>
        <dbReference type="SAM" id="Phobius"/>
    </source>
</evidence>
<reference evidence="4" key="1">
    <citation type="submission" date="2015-07" db="EMBL/GenBank/DDBJ databases">
        <title>Genome sequencing project for genomic taxonomy and phylogenomics of Bacillus-like bacteria.</title>
        <authorList>
            <person name="Liu B."/>
            <person name="Wang J."/>
            <person name="Zhu Y."/>
            <person name="Liu G."/>
            <person name="Chen Q."/>
            <person name="Chen Z."/>
            <person name="Lan J."/>
            <person name="Che J."/>
            <person name="Ge C."/>
            <person name="Shi H."/>
            <person name="Pan Z."/>
            <person name="Liu X."/>
        </authorList>
    </citation>
    <scope>NUCLEOTIDE SEQUENCE [LARGE SCALE GENOMIC DNA]</scope>
    <source>
        <strain evidence="4">DSM 9887</strain>
    </source>
</reference>
<reference evidence="3" key="2">
    <citation type="submission" date="2015-07" db="EMBL/GenBank/DDBJ databases">
        <title>MeaNS - Measles Nucleotide Surveillance Program.</title>
        <authorList>
            <person name="Tran T."/>
            <person name="Druce J."/>
        </authorList>
    </citation>
    <scope>NUCLEOTIDE SEQUENCE</scope>
    <source>
        <strain evidence="3">DSM 9887</strain>
    </source>
</reference>
<dbReference type="STRING" id="54915.ADS79_14125"/>
<dbReference type="EMBL" id="BJON01000031">
    <property type="protein sequence ID" value="GED72571.1"/>
    <property type="molecule type" value="Genomic_DNA"/>
</dbReference>